<gene>
    <name evidence="7" type="ORF">LTR09_004962</name>
</gene>
<organism evidence="7 8">
    <name type="scientific">Extremus antarcticus</name>
    <dbReference type="NCBI Taxonomy" id="702011"/>
    <lineage>
        <taxon>Eukaryota</taxon>
        <taxon>Fungi</taxon>
        <taxon>Dikarya</taxon>
        <taxon>Ascomycota</taxon>
        <taxon>Pezizomycotina</taxon>
        <taxon>Dothideomycetes</taxon>
        <taxon>Dothideomycetidae</taxon>
        <taxon>Mycosphaerellales</taxon>
        <taxon>Extremaceae</taxon>
        <taxon>Extremus</taxon>
    </lineage>
</organism>
<dbReference type="InterPro" id="IPR002293">
    <property type="entry name" value="AA/rel_permease1"/>
</dbReference>
<feature type="transmembrane region" description="Helical" evidence="6">
    <location>
        <begin position="377"/>
        <end position="396"/>
    </location>
</feature>
<dbReference type="PANTHER" id="PTHR45649:SF4">
    <property type="entry name" value="TRANSPORTER, PUTATIVE (EUROFUNG)-RELATED"/>
    <property type="match status" value="1"/>
</dbReference>
<name>A0AAJ0DQ94_9PEZI</name>
<keyword evidence="8" id="KW-1185">Reference proteome</keyword>
<evidence type="ECO:0000256" key="6">
    <source>
        <dbReference type="SAM" id="Phobius"/>
    </source>
</evidence>
<proteinExistence type="predicted"/>
<evidence type="ECO:0000256" key="5">
    <source>
        <dbReference type="ARBA" id="ARBA00023136"/>
    </source>
</evidence>
<evidence type="ECO:0000256" key="3">
    <source>
        <dbReference type="ARBA" id="ARBA00022692"/>
    </source>
</evidence>
<dbReference type="PIRSF" id="PIRSF006060">
    <property type="entry name" value="AA_transporter"/>
    <property type="match status" value="1"/>
</dbReference>
<feature type="transmembrane region" description="Helical" evidence="6">
    <location>
        <begin position="290"/>
        <end position="313"/>
    </location>
</feature>
<feature type="transmembrane region" description="Helical" evidence="6">
    <location>
        <begin position="131"/>
        <end position="149"/>
    </location>
</feature>
<dbReference type="Gene3D" id="1.20.1740.10">
    <property type="entry name" value="Amino acid/polyamine transporter I"/>
    <property type="match status" value="1"/>
</dbReference>
<comment type="caution">
    <text evidence="7">The sequence shown here is derived from an EMBL/GenBank/DDBJ whole genome shotgun (WGS) entry which is preliminary data.</text>
</comment>
<dbReference type="AlphaFoldDB" id="A0AAJ0DQ94"/>
<feature type="transmembrane region" description="Helical" evidence="6">
    <location>
        <begin position="200"/>
        <end position="219"/>
    </location>
</feature>
<dbReference type="EMBL" id="JAWDJX010000013">
    <property type="protein sequence ID" value="KAK3054184.1"/>
    <property type="molecule type" value="Genomic_DNA"/>
</dbReference>
<feature type="transmembrane region" description="Helical" evidence="6">
    <location>
        <begin position="350"/>
        <end position="371"/>
    </location>
</feature>
<protein>
    <recommendedName>
        <fullName evidence="9">GABA permease</fullName>
    </recommendedName>
</protein>
<feature type="transmembrane region" description="Helical" evidence="6">
    <location>
        <begin position="156"/>
        <end position="180"/>
    </location>
</feature>
<reference evidence="7" key="1">
    <citation type="submission" date="2023-04" db="EMBL/GenBank/DDBJ databases">
        <title>Black Yeasts Isolated from many extreme environments.</title>
        <authorList>
            <person name="Coleine C."/>
            <person name="Stajich J.E."/>
            <person name="Selbmann L."/>
        </authorList>
    </citation>
    <scope>NUCLEOTIDE SEQUENCE</scope>
    <source>
        <strain evidence="7">CCFEE 5312</strain>
    </source>
</reference>
<keyword evidence="3 6" id="KW-0812">Transmembrane</keyword>
<evidence type="ECO:0000256" key="1">
    <source>
        <dbReference type="ARBA" id="ARBA00004141"/>
    </source>
</evidence>
<evidence type="ECO:0000256" key="4">
    <source>
        <dbReference type="ARBA" id="ARBA00022989"/>
    </source>
</evidence>
<dbReference type="GO" id="GO:0022857">
    <property type="term" value="F:transmembrane transporter activity"/>
    <property type="evidence" value="ECO:0007669"/>
    <property type="project" value="InterPro"/>
</dbReference>
<evidence type="ECO:0000313" key="7">
    <source>
        <dbReference type="EMBL" id="KAK3054184.1"/>
    </source>
</evidence>
<feature type="transmembrane region" description="Helical" evidence="6">
    <location>
        <begin position="240"/>
        <end position="264"/>
    </location>
</feature>
<evidence type="ECO:0000313" key="8">
    <source>
        <dbReference type="Proteomes" id="UP001271007"/>
    </source>
</evidence>
<feature type="transmembrane region" description="Helical" evidence="6">
    <location>
        <begin position="416"/>
        <end position="435"/>
    </location>
</feature>
<dbReference type="GO" id="GO:0016020">
    <property type="term" value="C:membrane"/>
    <property type="evidence" value="ECO:0007669"/>
    <property type="project" value="UniProtKB-SubCell"/>
</dbReference>
<feature type="transmembrane region" description="Helical" evidence="6">
    <location>
        <begin position="447"/>
        <end position="467"/>
    </location>
</feature>
<keyword evidence="4 6" id="KW-1133">Transmembrane helix</keyword>
<evidence type="ECO:0000256" key="2">
    <source>
        <dbReference type="ARBA" id="ARBA00022448"/>
    </source>
</evidence>
<comment type="subcellular location">
    <subcellularLocation>
        <location evidence="1">Membrane</location>
        <topology evidence="1">Multi-pass membrane protein</topology>
    </subcellularLocation>
</comment>
<feature type="transmembrane region" description="Helical" evidence="6">
    <location>
        <begin position="104"/>
        <end position="125"/>
    </location>
</feature>
<dbReference type="Pfam" id="PF13520">
    <property type="entry name" value="AA_permease_2"/>
    <property type="match status" value="1"/>
</dbReference>
<keyword evidence="2" id="KW-0813">Transport</keyword>
<keyword evidence="5 6" id="KW-0472">Membrane</keyword>
<sequence>MASKHAASEDVELSYNSHLRDIQRGHSKDGDSGVLEQDEREIRRMGKVSLYKRVHRGRTMFATSASIQASWQVSLAVSEFAPRWQKPLSYMTGWWSTIAWQSTAAGATFLAGNFIPALAALFHPYYAPTPWQNNLCAFALVLLILAINATTTKPLVYIQMIAMVVLFIGWLPLVGCMGGLSPHPRSFHDIVTDFTSTNGWGNLGIAVLVGQISNVYALTSFDAAAHMAEEVTNAGRAVPLAIVWSYVGNATVAFVVIALTMWSIPDIGAAVDNPTGFAFIYPLMEAGKRWAQAIVAIITLIAFAGCTGCNAAASREMAAFARDGGLPGSKWLAKASDCVTKPTHPPRNSVYVTCFITVALICINFGSTVAFNAIISGQLIALNASYALTHGCALWARATGRYRWDIARWNMGRMGVFANSVAFFYDLFLIIFLAFPPTPGVTAGTMNWGPVIFLGSTVLALVFYALIGRHQFKDPGKEVIG</sequence>
<evidence type="ECO:0008006" key="9">
    <source>
        <dbReference type="Google" id="ProtNLM"/>
    </source>
</evidence>
<dbReference type="PANTHER" id="PTHR45649">
    <property type="entry name" value="AMINO-ACID PERMEASE BAT1"/>
    <property type="match status" value="1"/>
</dbReference>
<dbReference type="Proteomes" id="UP001271007">
    <property type="component" value="Unassembled WGS sequence"/>
</dbReference>
<accession>A0AAJ0DQ94</accession>